<dbReference type="InterPro" id="IPR006195">
    <property type="entry name" value="aa-tRNA-synth_II"/>
</dbReference>
<dbReference type="InterPro" id="IPR047089">
    <property type="entry name" value="Asp-tRNA-ligase_1_N"/>
</dbReference>
<dbReference type="NCBIfam" id="NF001750">
    <property type="entry name" value="PRK00476.1"/>
    <property type="match status" value="1"/>
</dbReference>
<dbReference type="RefSeq" id="WP_211423511.1">
    <property type="nucleotide sequence ID" value="NZ_CP072643.1"/>
</dbReference>
<dbReference type="GO" id="GO:0004815">
    <property type="term" value="F:aspartate-tRNA ligase activity"/>
    <property type="evidence" value="ECO:0007669"/>
    <property type="project" value="UniProtKB-EC"/>
</dbReference>
<proteinExistence type="inferred from homology"/>
<evidence type="ECO:0000256" key="5">
    <source>
        <dbReference type="ARBA" id="ARBA00022917"/>
    </source>
</evidence>
<dbReference type="Gene3D" id="3.30.1360.30">
    <property type="entry name" value="GAD-like domain"/>
    <property type="match status" value="1"/>
</dbReference>
<dbReference type="Gene3D" id="3.30.930.10">
    <property type="entry name" value="Bira Bifunctional Protein, Domain 2"/>
    <property type="match status" value="1"/>
</dbReference>
<feature type="domain" description="Aminoacyl-transfer RNA synthetases class-II family profile" evidence="8">
    <location>
        <begin position="155"/>
        <end position="571"/>
    </location>
</feature>
<evidence type="ECO:0000313" key="10">
    <source>
        <dbReference type="Proteomes" id="UP000677668"/>
    </source>
</evidence>
<dbReference type="PANTHER" id="PTHR22594:SF5">
    <property type="entry name" value="ASPARTATE--TRNA LIGASE, MITOCHONDRIAL"/>
    <property type="match status" value="1"/>
</dbReference>
<evidence type="ECO:0000259" key="8">
    <source>
        <dbReference type="PROSITE" id="PS50862"/>
    </source>
</evidence>
<comment type="function">
    <text evidence="7">Aspartyl-tRNA synthetase with relaxed tRNA specificity since it is able to aspartylate not only its cognate tRNA(Asp) but also tRNA(Asn). Reaction proceeds in two steps: L-aspartate is first activated by ATP to form Asp-AMP and then transferred to the acceptor end of tRNA(Asp/Asn).</text>
</comment>
<evidence type="ECO:0000313" key="9">
    <source>
        <dbReference type="EMBL" id="QUV95277.1"/>
    </source>
</evidence>
<dbReference type="Pfam" id="PF00152">
    <property type="entry name" value="tRNA-synt_2"/>
    <property type="match status" value="1"/>
</dbReference>
<accession>A0ABX8B2Q5</accession>
<keyword evidence="3 7" id="KW-0547">Nucleotide-binding</keyword>
<feature type="site" description="Important for tRNA non-discrimination" evidence="7">
    <location>
        <position position="40"/>
    </location>
</feature>
<dbReference type="SUPFAM" id="SSF55261">
    <property type="entry name" value="GAD domain-like"/>
    <property type="match status" value="1"/>
</dbReference>
<dbReference type="HAMAP" id="MF_00044">
    <property type="entry name" value="Asp_tRNA_synth_type1"/>
    <property type="match status" value="1"/>
</dbReference>
<dbReference type="PRINTS" id="PR01042">
    <property type="entry name" value="TRNASYNTHASP"/>
</dbReference>
<comment type="subunit">
    <text evidence="7">Homodimer.</text>
</comment>
<dbReference type="Pfam" id="PF01336">
    <property type="entry name" value="tRNA_anti-codon"/>
    <property type="match status" value="1"/>
</dbReference>
<feature type="binding site" evidence="7">
    <location>
        <position position="234"/>
    </location>
    <ligand>
        <name>L-aspartate</name>
        <dbReference type="ChEBI" id="CHEBI:29991"/>
    </ligand>
</feature>
<feature type="binding site" evidence="7">
    <location>
        <begin position="550"/>
        <end position="553"/>
    </location>
    <ligand>
        <name>ATP</name>
        <dbReference type="ChEBI" id="CHEBI:30616"/>
    </ligand>
</feature>
<gene>
    <name evidence="7 9" type="primary">aspS</name>
    <name evidence="9" type="ORF">J8C05_14785</name>
</gene>
<dbReference type="InterPro" id="IPR012340">
    <property type="entry name" value="NA-bd_OB-fold"/>
</dbReference>
<feature type="binding site" evidence="7">
    <location>
        <begin position="234"/>
        <end position="236"/>
    </location>
    <ligand>
        <name>ATP</name>
        <dbReference type="ChEBI" id="CHEBI:30616"/>
    </ligand>
</feature>
<dbReference type="InterPro" id="IPR045864">
    <property type="entry name" value="aa-tRNA-synth_II/BPL/LPL"/>
</dbReference>
<keyword evidence="6 7" id="KW-0030">Aminoacyl-tRNA synthetase</keyword>
<feature type="binding site" evidence="7">
    <location>
        <position position="461"/>
    </location>
    <ligand>
        <name>L-aspartate</name>
        <dbReference type="ChEBI" id="CHEBI:29991"/>
    </ligand>
</feature>
<dbReference type="InterPro" id="IPR004365">
    <property type="entry name" value="NA-bd_OB_tRNA"/>
</dbReference>
<keyword evidence="10" id="KW-1185">Reference proteome</keyword>
<reference evidence="9 10" key="1">
    <citation type="submission" date="2021-03" db="EMBL/GenBank/DDBJ databases">
        <title>Genomic and phenotypic characterization of Chloracidobacterium isolates provides evidence for multiple species.</title>
        <authorList>
            <person name="Saini M.K."/>
            <person name="Costas A.M.G."/>
            <person name="Tank M."/>
            <person name="Bryant D.A."/>
        </authorList>
    </citation>
    <scope>NUCLEOTIDE SEQUENCE [LARGE SCALE GENOMIC DNA]</scope>
    <source>
        <strain evidence="9 10">N</strain>
    </source>
</reference>
<evidence type="ECO:0000256" key="3">
    <source>
        <dbReference type="ARBA" id="ARBA00022741"/>
    </source>
</evidence>
<protein>
    <recommendedName>
        <fullName evidence="7">Aspartate--tRNA(Asp/Asn) ligase</fullName>
        <ecNumber evidence="7">6.1.1.23</ecNumber>
    </recommendedName>
    <alternativeName>
        <fullName evidence="7">Aspartyl-tRNA synthetase</fullName>
        <shortName evidence="7">AspRS</shortName>
    </alternativeName>
    <alternativeName>
        <fullName evidence="7">Non-discriminating aspartyl-tRNA synthetase</fullName>
        <shortName evidence="7">ND-AspRS</shortName>
    </alternativeName>
</protein>
<sequence>MTVLEHLGDWQRTHLNGTLRVQHVGQTVTLMGWVGRRRDHATATFVDLRDHSGFVQVVFDSARGDGAVHAKARPLRTEYVIAVRGVVVRRAPDAVNPKMETGEIEVHADELRILNDAQTPPLPLDEEKTSTLAGEDVRLKYRYLDLRRPTMQANLRLRAQVTATIRRWMEAHGFLEVETPFLIRSTPEGARDFIVPSRLHPGNFFALPQSPQLFKQLLMIGGCDRYYQIARCFRDEDLRADRQPEFTQLDVEMSFPQTEVLFDIIEGLMVELAQLRGIQVARPLPRLTYDEAMRRFGSDKPDIRFGMELQDISEVVRSVDFPPYQAALEAGGCVKAIVARGKADYSRKTLDDFTDWLRKDHRAGGLGYLKVLPDGVQSPLVKSLGEDVARSVVRTVGAETGDMVFIVAGSHPVVAASLGALRVEIARRERLFDPQHFAFLWVTDFPMFEFDPDERRWYAMHHPFTSPREEDLPLLAAGPEQWGKVRAQAYDLVLNGVEVGGGSIRIHRADVQRQVFDALGFSAEAARQRFGFFIDALTYGTPPHGGIALGLDRLVMLLAGMESIRDVIAFPKTAHATDLMCDAPNVVDPAQLRELRLRLDP</sequence>
<feature type="binding site" evidence="7">
    <location>
        <position position="505"/>
    </location>
    <ligand>
        <name>L-aspartate</name>
        <dbReference type="ChEBI" id="CHEBI:29991"/>
    </ligand>
</feature>
<dbReference type="Proteomes" id="UP000677668">
    <property type="component" value="Chromosome 2"/>
</dbReference>
<evidence type="ECO:0000256" key="4">
    <source>
        <dbReference type="ARBA" id="ARBA00022840"/>
    </source>
</evidence>
<evidence type="ECO:0000256" key="2">
    <source>
        <dbReference type="ARBA" id="ARBA00022598"/>
    </source>
</evidence>
<feature type="binding site" evidence="7">
    <location>
        <position position="188"/>
    </location>
    <ligand>
        <name>L-aspartate</name>
        <dbReference type="ChEBI" id="CHEBI:29991"/>
    </ligand>
</feature>
<dbReference type="CDD" id="cd00777">
    <property type="entry name" value="AspRS_core"/>
    <property type="match status" value="1"/>
</dbReference>
<dbReference type="PANTHER" id="PTHR22594">
    <property type="entry name" value="ASPARTYL/LYSYL-TRNA SYNTHETASE"/>
    <property type="match status" value="1"/>
</dbReference>
<feature type="binding site" evidence="7">
    <location>
        <position position="243"/>
    </location>
    <ligand>
        <name>ATP</name>
        <dbReference type="ChEBI" id="CHEBI:30616"/>
    </ligand>
</feature>
<dbReference type="InterPro" id="IPR004115">
    <property type="entry name" value="GAD-like_sf"/>
</dbReference>
<keyword evidence="5 7" id="KW-0648">Protein biosynthesis</keyword>
<dbReference type="EMBL" id="CP072643">
    <property type="protein sequence ID" value="QUV95277.1"/>
    <property type="molecule type" value="Genomic_DNA"/>
</dbReference>
<keyword evidence="7" id="KW-0963">Cytoplasm</keyword>
<organism evidence="9 10">
    <name type="scientific">Chloracidobacterium sp. N</name>
    <dbReference type="NCBI Taxonomy" id="2821540"/>
    <lineage>
        <taxon>Bacteria</taxon>
        <taxon>Pseudomonadati</taxon>
        <taxon>Acidobacteriota</taxon>
        <taxon>Terriglobia</taxon>
        <taxon>Terriglobales</taxon>
        <taxon>Acidobacteriaceae</taxon>
        <taxon>Chloracidobacterium</taxon>
        <taxon>Chloracidobacterium aggregatum</taxon>
    </lineage>
</organism>
<dbReference type="Gene3D" id="2.40.50.140">
    <property type="entry name" value="Nucleic acid-binding proteins"/>
    <property type="match status" value="1"/>
</dbReference>
<comment type="similarity">
    <text evidence="1 7">Belongs to the class-II aminoacyl-tRNA synthetase family. Type 1 subfamily.</text>
</comment>
<comment type="subcellular location">
    <subcellularLocation>
        <location evidence="7">Cytoplasm</location>
    </subcellularLocation>
</comment>
<keyword evidence="2 7" id="KW-0436">Ligase</keyword>
<comment type="catalytic activity">
    <reaction evidence="7">
        <text>tRNA(Asx) + L-aspartate + ATP = L-aspartyl-tRNA(Asx) + AMP + diphosphate</text>
        <dbReference type="Rhea" id="RHEA:18349"/>
        <dbReference type="Rhea" id="RHEA-COMP:9710"/>
        <dbReference type="Rhea" id="RHEA-COMP:9711"/>
        <dbReference type="ChEBI" id="CHEBI:29991"/>
        <dbReference type="ChEBI" id="CHEBI:30616"/>
        <dbReference type="ChEBI" id="CHEBI:33019"/>
        <dbReference type="ChEBI" id="CHEBI:78442"/>
        <dbReference type="ChEBI" id="CHEBI:78516"/>
        <dbReference type="ChEBI" id="CHEBI:456215"/>
        <dbReference type="EC" id="6.1.1.23"/>
    </reaction>
</comment>
<dbReference type="InterPro" id="IPR004364">
    <property type="entry name" value="Aa-tRNA-synt_II"/>
</dbReference>
<dbReference type="InterPro" id="IPR004524">
    <property type="entry name" value="Asp-tRNA-ligase_1"/>
</dbReference>
<evidence type="ECO:0000256" key="7">
    <source>
        <dbReference type="HAMAP-Rule" id="MF_00044"/>
    </source>
</evidence>
<dbReference type="Pfam" id="PF02938">
    <property type="entry name" value="GAD"/>
    <property type="match status" value="1"/>
</dbReference>
<feature type="binding site" evidence="7">
    <location>
        <position position="498"/>
    </location>
    <ligand>
        <name>ATP</name>
        <dbReference type="ChEBI" id="CHEBI:30616"/>
    </ligand>
</feature>
<dbReference type="NCBIfam" id="TIGR00459">
    <property type="entry name" value="aspS_bact"/>
    <property type="match status" value="1"/>
</dbReference>
<evidence type="ECO:0000256" key="1">
    <source>
        <dbReference type="ARBA" id="ARBA00006303"/>
    </source>
</evidence>
<dbReference type="PROSITE" id="PS50862">
    <property type="entry name" value="AA_TRNA_LIGASE_II"/>
    <property type="match status" value="1"/>
</dbReference>
<name>A0ABX8B2Q5_9BACT</name>
<dbReference type="SUPFAM" id="SSF55681">
    <property type="entry name" value="Class II aaRS and biotin synthetases"/>
    <property type="match status" value="1"/>
</dbReference>
<keyword evidence="4 7" id="KW-0067">ATP-binding</keyword>
<dbReference type="InterPro" id="IPR002312">
    <property type="entry name" value="Asp/Asn-tRNA-synth_IIb"/>
</dbReference>
<dbReference type="CDD" id="cd04317">
    <property type="entry name" value="EcAspRS_like_N"/>
    <property type="match status" value="1"/>
</dbReference>
<comment type="caution">
    <text evidence="7">Lacks conserved residue(s) required for the propagation of feature annotation.</text>
</comment>
<dbReference type="InterPro" id="IPR029351">
    <property type="entry name" value="GAD_dom"/>
</dbReference>
<feature type="region of interest" description="Aspartate" evidence="7">
    <location>
        <begin position="212"/>
        <end position="215"/>
    </location>
</feature>
<evidence type="ECO:0000256" key="6">
    <source>
        <dbReference type="ARBA" id="ARBA00023146"/>
    </source>
</evidence>
<dbReference type="InterPro" id="IPR047090">
    <property type="entry name" value="AspRS_core"/>
</dbReference>
<dbReference type="EC" id="6.1.1.23" evidence="7"/>
<dbReference type="SUPFAM" id="SSF50249">
    <property type="entry name" value="Nucleic acid-binding proteins"/>
    <property type="match status" value="1"/>
</dbReference>